<keyword evidence="3" id="KW-0347">Helicase</keyword>
<organism evidence="6 7">
    <name type="scientific">Candidatus Desantisbacteria bacterium CG07_land_8_20_14_0_80_39_15</name>
    <dbReference type="NCBI Taxonomy" id="1974549"/>
    <lineage>
        <taxon>Bacteria</taxon>
        <taxon>Candidatus Desantisiibacteriota</taxon>
    </lineage>
</organism>
<dbReference type="PANTHER" id="PTHR11070:SF2">
    <property type="entry name" value="ATP-DEPENDENT DNA HELICASE SRS2"/>
    <property type="match status" value="1"/>
</dbReference>
<dbReference type="EMBL" id="PEWN01000135">
    <property type="protein sequence ID" value="PIU50752.1"/>
    <property type="molecule type" value="Genomic_DNA"/>
</dbReference>
<reference evidence="7" key="1">
    <citation type="submission" date="2017-09" db="EMBL/GenBank/DDBJ databases">
        <title>Depth-based differentiation of microbial function through sediment-hosted aquifers and enrichment of novel symbionts in the deep terrestrial subsurface.</title>
        <authorList>
            <person name="Probst A.J."/>
            <person name="Ladd B."/>
            <person name="Jarett J.K."/>
            <person name="Geller-Mcgrath D.E."/>
            <person name="Sieber C.M.K."/>
            <person name="Emerson J.B."/>
            <person name="Anantharaman K."/>
            <person name="Thomas B.C."/>
            <person name="Malmstrom R."/>
            <person name="Stieglmeier M."/>
            <person name="Klingl A."/>
            <person name="Woyke T."/>
            <person name="Ryan C.M."/>
            <person name="Banfield J.F."/>
        </authorList>
    </citation>
    <scope>NUCLEOTIDE SEQUENCE [LARGE SCALE GENOMIC DNA]</scope>
</reference>
<dbReference type="InterPro" id="IPR014016">
    <property type="entry name" value="UvrD-like_ATP-bd"/>
</dbReference>
<dbReference type="GO" id="GO:0000725">
    <property type="term" value="P:recombinational repair"/>
    <property type="evidence" value="ECO:0007669"/>
    <property type="project" value="TreeGrafter"/>
</dbReference>
<dbReference type="AlphaFoldDB" id="A0A2M6ZEB9"/>
<comment type="caution">
    <text evidence="6">The sequence shown here is derived from an EMBL/GenBank/DDBJ whole genome shotgun (WGS) entry which is preliminary data.</text>
</comment>
<protein>
    <recommendedName>
        <fullName evidence="5">UvrD-like helicase ATP-binding domain-containing protein</fullName>
    </recommendedName>
</protein>
<dbReference type="InterPro" id="IPR000212">
    <property type="entry name" value="DNA_helicase_UvrD/REP"/>
</dbReference>
<proteinExistence type="predicted"/>
<evidence type="ECO:0000256" key="3">
    <source>
        <dbReference type="ARBA" id="ARBA00022806"/>
    </source>
</evidence>
<dbReference type="PANTHER" id="PTHR11070">
    <property type="entry name" value="UVRD / RECB / PCRA DNA HELICASE FAMILY MEMBER"/>
    <property type="match status" value="1"/>
</dbReference>
<evidence type="ECO:0000313" key="7">
    <source>
        <dbReference type="Proteomes" id="UP000229227"/>
    </source>
</evidence>
<keyword evidence="2" id="KW-0378">Hydrolase</keyword>
<dbReference type="Pfam" id="PF00580">
    <property type="entry name" value="UvrD-helicase"/>
    <property type="match status" value="1"/>
</dbReference>
<dbReference type="InterPro" id="IPR027417">
    <property type="entry name" value="P-loop_NTPase"/>
</dbReference>
<feature type="domain" description="UvrD-like helicase ATP-binding" evidence="5">
    <location>
        <begin position="2"/>
        <end position="55"/>
    </location>
</feature>
<evidence type="ECO:0000313" key="6">
    <source>
        <dbReference type="EMBL" id="PIU50752.1"/>
    </source>
</evidence>
<keyword evidence="4" id="KW-0067">ATP-binding</keyword>
<gene>
    <name evidence="6" type="ORF">COS91_08105</name>
</gene>
<dbReference type="GO" id="GO:0003677">
    <property type="term" value="F:DNA binding"/>
    <property type="evidence" value="ECO:0007669"/>
    <property type="project" value="InterPro"/>
</dbReference>
<sequence length="61" mass="6830">MVVDASAGSGKTRRLAQRFIHLLFKSKIENILAITFTNKAANEMKERILESLKKAALGDRK</sequence>
<keyword evidence="1" id="KW-0547">Nucleotide-binding</keyword>
<dbReference type="GO" id="GO:0005829">
    <property type="term" value="C:cytosol"/>
    <property type="evidence" value="ECO:0007669"/>
    <property type="project" value="TreeGrafter"/>
</dbReference>
<accession>A0A2M6ZEB9</accession>
<dbReference type="GO" id="GO:0043138">
    <property type="term" value="F:3'-5' DNA helicase activity"/>
    <property type="evidence" value="ECO:0007669"/>
    <property type="project" value="TreeGrafter"/>
</dbReference>
<name>A0A2M6ZEB9_9BACT</name>
<evidence type="ECO:0000256" key="1">
    <source>
        <dbReference type="ARBA" id="ARBA00022741"/>
    </source>
</evidence>
<feature type="non-terminal residue" evidence="6">
    <location>
        <position position="61"/>
    </location>
</feature>
<evidence type="ECO:0000259" key="5">
    <source>
        <dbReference type="Pfam" id="PF00580"/>
    </source>
</evidence>
<dbReference type="GO" id="GO:0016787">
    <property type="term" value="F:hydrolase activity"/>
    <property type="evidence" value="ECO:0007669"/>
    <property type="project" value="UniProtKB-KW"/>
</dbReference>
<evidence type="ECO:0000256" key="2">
    <source>
        <dbReference type="ARBA" id="ARBA00022801"/>
    </source>
</evidence>
<dbReference type="GO" id="GO:0005524">
    <property type="term" value="F:ATP binding"/>
    <property type="evidence" value="ECO:0007669"/>
    <property type="project" value="UniProtKB-KW"/>
</dbReference>
<evidence type="ECO:0000256" key="4">
    <source>
        <dbReference type="ARBA" id="ARBA00022840"/>
    </source>
</evidence>
<dbReference type="SUPFAM" id="SSF52540">
    <property type="entry name" value="P-loop containing nucleoside triphosphate hydrolases"/>
    <property type="match status" value="1"/>
</dbReference>
<dbReference type="Gene3D" id="3.40.50.300">
    <property type="entry name" value="P-loop containing nucleotide triphosphate hydrolases"/>
    <property type="match status" value="1"/>
</dbReference>
<dbReference type="Proteomes" id="UP000229227">
    <property type="component" value="Unassembled WGS sequence"/>
</dbReference>